<dbReference type="EMBL" id="CAWUPB010000079">
    <property type="protein sequence ID" value="CAK7323287.1"/>
    <property type="molecule type" value="Genomic_DNA"/>
</dbReference>
<reference evidence="1 2" key="1">
    <citation type="submission" date="2024-01" db="EMBL/GenBank/DDBJ databases">
        <authorList>
            <person name="Waweru B."/>
        </authorList>
    </citation>
    <scope>NUCLEOTIDE SEQUENCE [LARGE SCALE GENOMIC DNA]</scope>
</reference>
<name>A0AAV1QRZ8_9ROSI</name>
<dbReference type="AlphaFoldDB" id="A0AAV1QRZ8"/>
<dbReference type="Proteomes" id="UP001314170">
    <property type="component" value="Unassembled WGS sequence"/>
</dbReference>
<proteinExistence type="predicted"/>
<gene>
    <name evidence="1" type="ORF">DCAF_LOCUS910</name>
</gene>
<evidence type="ECO:0000313" key="2">
    <source>
        <dbReference type="Proteomes" id="UP001314170"/>
    </source>
</evidence>
<sequence>MFSVGRDLNSIVKGLNIANRRVVEFVDRERIRLPMEAMGRIGGVGKARRRKWAGHRLITCGLRTWNKWCGQREVEPKLLNEKITALVIQTSETITSVRNRPGQQKDTKPSRCNNSPELNVFSNLKAKTKKTRNTTSKPESVSQTLSAFFLISCSNSVRGMNLWHASMAMGSKGQHSLSTFIIYGHEQYRQLMLLD</sequence>
<comment type="caution">
    <text evidence="1">The sequence shown here is derived from an EMBL/GenBank/DDBJ whole genome shotgun (WGS) entry which is preliminary data.</text>
</comment>
<keyword evidence="2" id="KW-1185">Reference proteome</keyword>
<evidence type="ECO:0000313" key="1">
    <source>
        <dbReference type="EMBL" id="CAK7323287.1"/>
    </source>
</evidence>
<accession>A0AAV1QRZ8</accession>
<protein>
    <submittedName>
        <fullName evidence="1">Uncharacterized protein</fullName>
    </submittedName>
</protein>
<organism evidence="1 2">
    <name type="scientific">Dovyalis caffra</name>
    <dbReference type="NCBI Taxonomy" id="77055"/>
    <lineage>
        <taxon>Eukaryota</taxon>
        <taxon>Viridiplantae</taxon>
        <taxon>Streptophyta</taxon>
        <taxon>Embryophyta</taxon>
        <taxon>Tracheophyta</taxon>
        <taxon>Spermatophyta</taxon>
        <taxon>Magnoliopsida</taxon>
        <taxon>eudicotyledons</taxon>
        <taxon>Gunneridae</taxon>
        <taxon>Pentapetalae</taxon>
        <taxon>rosids</taxon>
        <taxon>fabids</taxon>
        <taxon>Malpighiales</taxon>
        <taxon>Salicaceae</taxon>
        <taxon>Flacourtieae</taxon>
        <taxon>Dovyalis</taxon>
    </lineage>
</organism>